<accession>A0ABP3G9F7</accession>
<dbReference type="RefSeq" id="WP_343801282.1">
    <property type="nucleotide sequence ID" value="NZ_BAAADJ010000057.1"/>
</dbReference>
<evidence type="ECO:0000259" key="1">
    <source>
        <dbReference type="Pfam" id="PF01636"/>
    </source>
</evidence>
<sequence length="278" mass="31913">MDIRRIIKGVIEDANVSFEQVNGGFDSSVWKVETATRKKLALRIVTADRYEDFLMEKEIIDFAASQMIPAPAVRTVKIVDDLAVMVSDWVSGQTVLEELISNPEQAFSIGEEFGRVQAKIHNLRKADTLIQIPGNWLKPATDEEKDVFEKIDTLTKEDTKTLLHLDYHPLNVMMEIGKITAVLDWVNAGFGDPRLDVARTYSILQFEQLRQTSPFEELKPTLQEFEKGWLKGYTEIAGELKSIELFHKWAGIRHARDLGDRITEEDRVKLHEWSVSWR</sequence>
<dbReference type="InterPro" id="IPR002575">
    <property type="entry name" value="Aminoglycoside_PTrfase"/>
</dbReference>
<keyword evidence="3" id="KW-1185">Reference proteome</keyword>
<dbReference type="Proteomes" id="UP001500782">
    <property type="component" value="Unassembled WGS sequence"/>
</dbReference>
<dbReference type="Gene3D" id="3.90.1200.10">
    <property type="match status" value="2"/>
</dbReference>
<reference evidence="3" key="1">
    <citation type="journal article" date="2019" name="Int. J. Syst. Evol. Microbiol.">
        <title>The Global Catalogue of Microorganisms (GCM) 10K type strain sequencing project: providing services to taxonomists for standard genome sequencing and annotation.</title>
        <authorList>
            <consortium name="The Broad Institute Genomics Platform"/>
            <consortium name="The Broad Institute Genome Sequencing Center for Infectious Disease"/>
            <person name="Wu L."/>
            <person name="Ma J."/>
        </authorList>
    </citation>
    <scope>NUCLEOTIDE SEQUENCE [LARGE SCALE GENOMIC DNA]</scope>
    <source>
        <strain evidence="3">JCM 9731</strain>
    </source>
</reference>
<evidence type="ECO:0000313" key="3">
    <source>
        <dbReference type="Proteomes" id="UP001500782"/>
    </source>
</evidence>
<dbReference type="Gene3D" id="3.30.200.150">
    <property type="match status" value="1"/>
</dbReference>
<evidence type="ECO:0000313" key="2">
    <source>
        <dbReference type="EMBL" id="GAA0339834.1"/>
    </source>
</evidence>
<dbReference type="Pfam" id="PF01636">
    <property type="entry name" value="APH"/>
    <property type="match status" value="1"/>
</dbReference>
<feature type="domain" description="Aminoglycoside phosphotransferase" evidence="1">
    <location>
        <begin position="18"/>
        <end position="207"/>
    </location>
</feature>
<proteinExistence type="predicted"/>
<dbReference type="PANTHER" id="PTHR21310">
    <property type="entry name" value="AMINOGLYCOSIDE PHOSPHOTRANSFERASE-RELATED-RELATED"/>
    <property type="match status" value="1"/>
</dbReference>
<comment type="caution">
    <text evidence="2">The sequence shown here is derived from an EMBL/GenBank/DDBJ whole genome shotgun (WGS) entry which is preliminary data.</text>
</comment>
<gene>
    <name evidence="2" type="ORF">GCM10008967_32750</name>
</gene>
<protein>
    <recommendedName>
        <fullName evidence="1">Aminoglycoside phosphotransferase domain-containing protein</fullName>
    </recommendedName>
</protein>
<dbReference type="EMBL" id="BAAADJ010000057">
    <property type="protein sequence ID" value="GAA0339834.1"/>
    <property type="molecule type" value="Genomic_DNA"/>
</dbReference>
<name>A0ABP3G9F7_9BACI</name>
<dbReference type="InterPro" id="IPR051678">
    <property type="entry name" value="AGP_Transferase"/>
</dbReference>
<dbReference type="InterPro" id="IPR011009">
    <property type="entry name" value="Kinase-like_dom_sf"/>
</dbReference>
<dbReference type="SUPFAM" id="SSF56112">
    <property type="entry name" value="Protein kinase-like (PK-like)"/>
    <property type="match status" value="1"/>
</dbReference>
<organism evidence="2 3">
    <name type="scientific">Bacillus carboniphilus</name>
    <dbReference type="NCBI Taxonomy" id="86663"/>
    <lineage>
        <taxon>Bacteria</taxon>
        <taxon>Bacillati</taxon>
        <taxon>Bacillota</taxon>
        <taxon>Bacilli</taxon>
        <taxon>Bacillales</taxon>
        <taxon>Bacillaceae</taxon>
        <taxon>Bacillus</taxon>
    </lineage>
</organism>